<feature type="domain" description="Chitin-binding type-2" evidence="7">
    <location>
        <begin position="86"/>
        <end position="140"/>
    </location>
</feature>
<dbReference type="InterPro" id="IPR002557">
    <property type="entry name" value="Chitin-bd_dom"/>
</dbReference>
<evidence type="ECO:0000259" key="7">
    <source>
        <dbReference type="PROSITE" id="PS50940"/>
    </source>
</evidence>
<keyword evidence="3" id="KW-0677">Repeat</keyword>
<dbReference type="PANTHER" id="PTHR23301">
    <property type="entry name" value="CHITIN BINDING PERITROPHIN-A"/>
    <property type="match status" value="1"/>
</dbReference>
<dbReference type="SMR" id="B3MT03"/>
<accession>B3MT03</accession>
<keyword evidence="4" id="KW-1015">Disulfide bond</keyword>
<evidence type="ECO:0000313" key="9">
    <source>
        <dbReference type="Proteomes" id="UP000007801"/>
    </source>
</evidence>
<dbReference type="Pfam" id="PF01607">
    <property type="entry name" value="CBM_14"/>
    <property type="match status" value="4"/>
</dbReference>
<dbReference type="PROSITE" id="PS50940">
    <property type="entry name" value="CHIT_BIND_II"/>
    <property type="match status" value="4"/>
</dbReference>
<evidence type="ECO:0000256" key="5">
    <source>
        <dbReference type="ARBA" id="ARBA00023180"/>
    </source>
</evidence>
<evidence type="ECO:0000313" key="8">
    <source>
        <dbReference type="EMBL" id="EDV30393.1"/>
    </source>
</evidence>
<keyword evidence="5" id="KW-0325">Glycoprotein</keyword>
<protein>
    <recommendedName>
        <fullName evidence="7">Chitin-binding type-2 domain-containing protein</fullName>
    </recommendedName>
</protein>
<dbReference type="GO" id="GO:0005576">
    <property type="term" value="C:extracellular region"/>
    <property type="evidence" value="ECO:0007669"/>
    <property type="project" value="InterPro"/>
</dbReference>
<feature type="signal peptide" evidence="6">
    <location>
        <begin position="1"/>
        <end position="23"/>
    </location>
</feature>
<dbReference type="InterPro" id="IPR036508">
    <property type="entry name" value="Chitin-bd_dom_sf"/>
</dbReference>
<evidence type="ECO:0000256" key="4">
    <source>
        <dbReference type="ARBA" id="ARBA00023157"/>
    </source>
</evidence>
<proteinExistence type="predicted"/>
<evidence type="ECO:0000256" key="1">
    <source>
        <dbReference type="ARBA" id="ARBA00022669"/>
    </source>
</evidence>
<evidence type="ECO:0000256" key="6">
    <source>
        <dbReference type="SAM" id="SignalP"/>
    </source>
</evidence>
<dbReference type="OMA" id="PESKKCP"/>
<feature type="chain" id="PRO_5002791145" description="Chitin-binding type-2 domain-containing protein" evidence="6">
    <location>
        <begin position="24"/>
        <end position="261"/>
    </location>
</feature>
<keyword evidence="9" id="KW-1185">Reference proteome</keyword>
<dbReference type="AlphaFoldDB" id="B3MT03"/>
<feature type="domain" description="Chitin-binding type-2" evidence="7">
    <location>
        <begin position="198"/>
        <end position="252"/>
    </location>
</feature>
<dbReference type="PhylomeDB" id="B3MT03"/>
<dbReference type="GO" id="GO:0008061">
    <property type="term" value="F:chitin binding"/>
    <property type="evidence" value="ECO:0007669"/>
    <property type="project" value="UniProtKB-KW"/>
</dbReference>
<evidence type="ECO:0000256" key="3">
    <source>
        <dbReference type="ARBA" id="ARBA00022737"/>
    </source>
</evidence>
<gene>
    <name evidence="8" type="primary">Dana\GF23266</name>
    <name evidence="8" type="synonym">dana_GLEANR_7924</name>
    <name evidence="8" type="ORF">GF23266</name>
</gene>
<dbReference type="eggNOG" id="ENOG502SE4V">
    <property type="taxonomic scope" value="Eukaryota"/>
</dbReference>
<feature type="domain" description="Chitin-binding type-2" evidence="7">
    <location>
        <begin position="29"/>
        <end position="83"/>
    </location>
</feature>
<organism evidence="8 9">
    <name type="scientific">Drosophila ananassae</name>
    <name type="common">Fruit fly</name>
    <dbReference type="NCBI Taxonomy" id="7217"/>
    <lineage>
        <taxon>Eukaryota</taxon>
        <taxon>Metazoa</taxon>
        <taxon>Ecdysozoa</taxon>
        <taxon>Arthropoda</taxon>
        <taxon>Hexapoda</taxon>
        <taxon>Insecta</taxon>
        <taxon>Pterygota</taxon>
        <taxon>Neoptera</taxon>
        <taxon>Endopterygota</taxon>
        <taxon>Diptera</taxon>
        <taxon>Brachycera</taxon>
        <taxon>Muscomorpha</taxon>
        <taxon>Ephydroidea</taxon>
        <taxon>Drosophilidae</taxon>
        <taxon>Drosophila</taxon>
        <taxon>Sophophora</taxon>
    </lineage>
</organism>
<dbReference type="EMBL" id="CH902623">
    <property type="protein sequence ID" value="EDV30393.1"/>
    <property type="molecule type" value="Genomic_DNA"/>
</dbReference>
<dbReference type="PANTHER" id="PTHR23301:SF106">
    <property type="entry name" value="CHITIN-BINDING TYPE-2 DOMAIN-CONTAINING PROTEIN-RELATED"/>
    <property type="match status" value="1"/>
</dbReference>
<feature type="domain" description="Chitin-binding type-2" evidence="7">
    <location>
        <begin position="142"/>
        <end position="196"/>
    </location>
</feature>
<dbReference type="OrthoDB" id="6020543at2759"/>
<dbReference type="SMART" id="SM00494">
    <property type="entry name" value="ChtBD2"/>
    <property type="match status" value="4"/>
</dbReference>
<dbReference type="HOGENOM" id="CLU_1066596_0_0_1"/>
<dbReference type="SUPFAM" id="SSF57625">
    <property type="entry name" value="Invertebrate chitin-binding proteins"/>
    <property type="match status" value="4"/>
</dbReference>
<dbReference type="GeneID" id="6505909"/>
<name>B3MT03_DROAN</name>
<dbReference type="STRING" id="7217.B3MT03"/>
<evidence type="ECO:0000256" key="2">
    <source>
        <dbReference type="ARBA" id="ARBA00022729"/>
    </source>
</evidence>
<reference evidence="8 9" key="1">
    <citation type="journal article" date="2007" name="Nature">
        <title>Evolution of genes and genomes on the Drosophila phylogeny.</title>
        <authorList>
            <consortium name="Drosophila 12 Genomes Consortium"/>
            <person name="Clark A.G."/>
            <person name="Eisen M.B."/>
            <person name="Smith D.R."/>
            <person name="Bergman C.M."/>
            <person name="Oliver B."/>
            <person name="Markow T.A."/>
            <person name="Kaufman T.C."/>
            <person name="Kellis M."/>
            <person name="Gelbart W."/>
            <person name="Iyer V.N."/>
            <person name="Pollard D.A."/>
            <person name="Sackton T.B."/>
            <person name="Larracuente A.M."/>
            <person name="Singh N.D."/>
            <person name="Abad J.P."/>
            <person name="Abt D.N."/>
            <person name="Adryan B."/>
            <person name="Aguade M."/>
            <person name="Akashi H."/>
            <person name="Anderson W.W."/>
            <person name="Aquadro C.F."/>
            <person name="Ardell D.H."/>
            <person name="Arguello R."/>
            <person name="Artieri C.G."/>
            <person name="Barbash D.A."/>
            <person name="Barker D."/>
            <person name="Barsanti P."/>
            <person name="Batterham P."/>
            <person name="Batzoglou S."/>
            <person name="Begun D."/>
            <person name="Bhutkar A."/>
            <person name="Blanco E."/>
            <person name="Bosak S.A."/>
            <person name="Bradley R.K."/>
            <person name="Brand A.D."/>
            <person name="Brent M.R."/>
            <person name="Brooks A.N."/>
            <person name="Brown R.H."/>
            <person name="Butlin R.K."/>
            <person name="Caggese C."/>
            <person name="Calvi B.R."/>
            <person name="Bernardo de Carvalho A."/>
            <person name="Caspi A."/>
            <person name="Castrezana S."/>
            <person name="Celniker S.E."/>
            <person name="Chang J.L."/>
            <person name="Chapple C."/>
            <person name="Chatterji S."/>
            <person name="Chinwalla A."/>
            <person name="Civetta A."/>
            <person name="Clifton S.W."/>
            <person name="Comeron J.M."/>
            <person name="Costello J.C."/>
            <person name="Coyne J.A."/>
            <person name="Daub J."/>
            <person name="David R.G."/>
            <person name="Delcher A.L."/>
            <person name="Delehaunty K."/>
            <person name="Do C.B."/>
            <person name="Ebling H."/>
            <person name="Edwards K."/>
            <person name="Eickbush T."/>
            <person name="Evans J.D."/>
            <person name="Filipski A."/>
            <person name="Findeiss S."/>
            <person name="Freyhult E."/>
            <person name="Fulton L."/>
            <person name="Fulton R."/>
            <person name="Garcia A.C."/>
            <person name="Gardiner A."/>
            <person name="Garfield D.A."/>
            <person name="Garvin B.E."/>
            <person name="Gibson G."/>
            <person name="Gilbert D."/>
            <person name="Gnerre S."/>
            <person name="Godfrey J."/>
            <person name="Good R."/>
            <person name="Gotea V."/>
            <person name="Gravely B."/>
            <person name="Greenberg A.J."/>
            <person name="Griffiths-Jones S."/>
            <person name="Gross S."/>
            <person name="Guigo R."/>
            <person name="Gustafson E.A."/>
            <person name="Haerty W."/>
            <person name="Hahn M.W."/>
            <person name="Halligan D.L."/>
            <person name="Halpern A.L."/>
            <person name="Halter G.M."/>
            <person name="Han M.V."/>
            <person name="Heger A."/>
            <person name="Hillier L."/>
            <person name="Hinrichs A.S."/>
            <person name="Holmes I."/>
            <person name="Hoskins R.A."/>
            <person name="Hubisz M.J."/>
            <person name="Hultmark D."/>
            <person name="Huntley M.A."/>
            <person name="Jaffe D.B."/>
            <person name="Jagadeeshan S."/>
            <person name="Jeck W.R."/>
            <person name="Johnson J."/>
            <person name="Jones C.D."/>
            <person name="Jordan W.C."/>
            <person name="Karpen G.H."/>
            <person name="Kataoka E."/>
            <person name="Keightley P.D."/>
            <person name="Kheradpour P."/>
            <person name="Kirkness E.F."/>
            <person name="Koerich L.B."/>
            <person name="Kristiansen K."/>
            <person name="Kudrna D."/>
            <person name="Kulathinal R.J."/>
            <person name="Kumar S."/>
            <person name="Kwok R."/>
            <person name="Lander E."/>
            <person name="Langley C.H."/>
            <person name="Lapoint R."/>
            <person name="Lazzaro B.P."/>
            <person name="Lee S.J."/>
            <person name="Levesque L."/>
            <person name="Li R."/>
            <person name="Lin C.F."/>
            <person name="Lin M.F."/>
            <person name="Lindblad-Toh K."/>
            <person name="Llopart A."/>
            <person name="Long M."/>
            <person name="Low L."/>
            <person name="Lozovsky E."/>
            <person name="Lu J."/>
            <person name="Luo M."/>
            <person name="Machado C.A."/>
            <person name="Makalowski W."/>
            <person name="Marzo M."/>
            <person name="Matsuda M."/>
            <person name="Matzkin L."/>
            <person name="McAllister B."/>
            <person name="McBride C.S."/>
            <person name="McKernan B."/>
            <person name="McKernan K."/>
            <person name="Mendez-Lago M."/>
            <person name="Minx P."/>
            <person name="Mollenhauer M.U."/>
            <person name="Montooth K."/>
            <person name="Mount S.M."/>
            <person name="Mu X."/>
            <person name="Myers E."/>
            <person name="Negre B."/>
            <person name="Newfeld S."/>
            <person name="Nielsen R."/>
            <person name="Noor M.A."/>
            <person name="O'Grady P."/>
            <person name="Pachter L."/>
            <person name="Papaceit M."/>
            <person name="Parisi M.J."/>
            <person name="Parisi M."/>
            <person name="Parts L."/>
            <person name="Pedersen J.S."/>
            <person name="Pesole G."/>
            <person name="Phillippy A.M."/>
            <person name="Ponting C.P."/>
            <person name="Pop M."/>
            <person name="Porcelli D."/>
            <person name="Powell J.R."/>
            <person name="Prohaska S."/>
            <person name="Pruitt K."/>
            <person name="Puig M."/>
            <person name="Quesneville H."/>
            <person name="Ram K.R."/>
            <person name="Rand D."/>
            <person name="Rasmussen M.D."/>
            <person name="Reed L.K."/>
            <person name="Reenan R."/>
            <person name="Reily A."/>
            <person name="Remington K.A."/>
            <person name="Rieger T.T."/>
            <person name="Ritchie M.G."/>
            <person name="Robin C."/>
            <person name="Rogers Y.H."/>
            <person name="Rohde C."/>
            <person name="Rozas J."/>
            <person name="Rubenfield M.J."/>
            <person name="Ruiz A."/>
            <person name="Russo S."/>
            <person name="Salzberg S.L."/>
            <person name="Sanchez-Gracia A."/>
            <person name="Saranga D.J."/>
            <person name="Sato H."/>
            <person name="Schaeffer S.W."/>
            <person name="Schatz M.C."/>
            <person name="Schlenke T."/>
            <person name="Schwartz R."/>
            <person name="Segarra C."/>
            <person name="Singh R.S."/>
            <person name="Sirot L."/>
            <person name="Sirota M."/>
            <person name="Sisneros N.B."/>
            <person name="Smith C.D."/>
            <person name="Smith T.F."/>
            <person name="Spieth J."/>
            <person name="Stage D.E."/>
            <person name="Stark A."/>
            <person name="Stephan W."/>
            <person name="Strausberg R.L."/>
            <person name="Strempel S."/>
            <person name="Sturgill D."/>
            <person name="Sutton G."/>
            <person name="Sutton G.G."/>
            <person name="Tao W."/>
            <person name="Teichmann S."/>
            <person name="Tobari Y.N."/>
            <person name="Tomimura Y."/>
            <person name="Tsolas J.M."/>
            <person name="Valente V.L."/>
            <person name="Venter E."/>
            <person name="Venter J.C."/>
            <person name="Vicario S."/>
            <person name="Vieira F.G."/>
            <person name="Vilella A.J."/>
            <person name="Villasante A."/>
            <person name="Walenz B."/>
            <person name="Wang J."/>
            <person name="Wasserman M."/>
            <person name="Watts T."/>
            <person name="Wilson D."/>
            <person name="Wilson R.K."/>
            <person name="Wing R.A."/>
            <person name="Wolfner M.F."/>
            <person name="Wong A."/>
            <person name="Wong G.K."/>
            <person name="Wu C.I."/>
            <person name="Wu G."/>
            <person name="Yamamoto D."/>
            <person name="Yang H.P."/>
            <person name="Yang S.P."/>
            <person name="Yorke J.A."/>
            <person name="Yoshida K."/>
            <person name="Zdobnov E."/>
            <person name="Zhang P."/>
            <person name="Zhang Y."/>
            <person name="Zimin A.V."/>
            <person name="Baldwin J."/>
            <person name="Abdouelleil A."/>
            <person name="Abdulkadir J."/>
            <person name="Abebe A."/>
            <person name="Abera B."/>
            <person name="Abreu J."/>
            <person name="Acer S.C."/>
            <person name="Aftuck L."/>
            <person name="Alexander A."/>
            <person name="An P."/>
            <person name="Anderson E."/>
            <person name="Anderson S."/>
            <person name="Arachi H."/>
            <person name="Azer M."/>
            <person name="Bachantsang P."/>
            <person name="Barry A."/>
            <person name="Bayul T."/>
            <person name="Berlin A."/>
            <person name="Bessette D."/>
            <person name="Bloom T."/>
            <person name="Blye J."/>
            <person name="Boguslavskiy L."/>
            <person name="Bonnet C."/>
            <person name="Boukhgalter B."/>
            <person name="Bourzgui I."/>
            <person name="Brown A."/>
            <person name="Cahill P."/>
            <person name="Channer S."/>
            <person name="Cheshatsang Y."/>
            <person name="Chuda L."/>
            <person name="Citroen M."/>
            <person name="Collymore A."/>
            <person name="Cooke P."/>
            <person name="Costello M."/>
            <person name="D'Aco K."/>
            <person name="Daza R."/>
            <person name="De Haan G."/>
            <person name="DeGray S."/>
            <person name="DeMaso C."/>
            <person name="Dhargay N."/>
            <person name="Dooley K."/>
            <person name="Dooley E."/>
            <person name="Doricent M."/>
            <person name="Dorje P."/>
            <person name="Dorjee K."/>
            <person name="Dupes A."/>
            <person name="Elong R."/>
            <person name="Falk J."/>
            <person name="Farina A."/>
            <person name="Faro S."/>
            <person name="Ferguson D."/>
            <person name="Fisher S."/>
            <person name="Foley C.D."/>
            <person name="Franke A."/>
            <person name="Friedrich D."/>
            <person name="Gadbois L."/>
            <person name="Gearin G."/>
            <person name="Gearin C.R."/>
            <person name="Giannoukos G."/>
            <person name="Goode T."/>
            <person name="Graham J."/>
            <person name="Grandbois E."/>
            <person name="Grewal S."/>
            <person name="Gyaltsen K."/>
            <person name="Hafez N."/>
            <person name="Hagos B."/>
            <person name="Hall J."/>
            <person name="Henson C."/>
            <person name="Hollinger A."/>
            <person name="Honan T."/>
            <person name="Huard M.D."/>
            <person name="Hughes L."/>
            <person name="Hurhula B."/>
            <person name="Husby M.E."/>
            <person name="Kamat A."/>
            <person name="Kanga B."/>
            <person name="Kashin S."/>
            <person name="Khazanovich D."/>
            <person name="Kisner P."/>
            <person name="Lance K."/>
            <person name="Lara M."/>
            <person name="Lee W."/>
            <person name="Lennon N."/>
            <person name="Letendre F."/>
            <person name="LeVine R."/>
            <person name="Lipovsky A."/>
            <person name="Liu X."/>
            <person name="Liu J."/>
            <person name="Liu S."/>
            <person name="Lokyitsang T."/>
            <person name="Lokyitsang Y."/>
            <person name="Lubonja R."/>
            <person name="Lui A."/>
            <person name="MacDonald P."/>
            <person name="Magnisalis V."/>
            <person name="Maru K."/>
            <person name="Matthews C."/>
            <person name="McCusker W."/>
            <person name="McDonough S."/>
            <person name="Mehta T."/>
            <person name="Meldrim J."/>
            <person name="Meneus L."/>
            <person name="Mihai O."/>
            <person name="Mihalev A."/>
            <person name="Mihova T."/>
            <person name="Mittelman R."/>
            <person name="Mlenga V."/>
            <person name="Montmayeur A."/>
            <person name="Mulrain L."/>
            <person name="Navidi A."/>
            <person name="Naylor J."/>
            <person name="Negash T."/>
            <person name="Nguyen T."/>
            <person name="Nguyen N."/>
            <person name="Nicol R."/>
            <person name="Norbu C."/>
            <person name="Norbu N."/>
            <person name="Novod N."/>
            <person name="O'Neill B."/>
            <person name="Osman S."/>
            <person name="Markiewicz E."/>
            <person name="Oyono O.L."/>
            <person name="Patti C."/>
            <person name="Phunkhang P."/>
            <person name="Pierre F."/>
            <person name="Priest M."/>
            <person name="Raghuraman S."/>
            <person name="Rege F."/>
            <person name="Reyes R."/>
            <person name="Rise C."/>
            <person name="Rogov P."/>
            <person name="Ross K."/>
            <person name="Ryan E."/>
            <person name="Settipalli S."/>
            <person name="Shea T."/>
            <person name="Sherpa N."/>
            <person name="Shi L."/>
            <person name="Shih D."/>
            <person name="Sparrow T."/>
            <person name="Spaulding J."/>
            <person name="Stalker J."/>
            <person name="Stange-Thomann N."/>
            <person name="Stavropoulos S."/>
            <person name="Stone C."/>
            <person name="Strader C."/>
            <person name="Tesfaye S."/>
            <person name="Thomson T."/>
            <person name="Thoulutsang Y."/>
            <person name="Thoulutsang D."/>
            <person name="Topham K."/>
            <person name="Topping I."/>
            <person name="Tsamla T."/>
            <person name="Vassiliev H."/>
            <person name="Vo A."/>
            <person name="Wangchuk T."/>
            <person name="Wangdi T."/>
            <person name="Weiand M."/>
            <person name="Wilkinson J."/>
            <person name="Wilson A."/>
            <person name="Yadav S."/>
            <person name="Young G."/>
            <person name="Yu Q."/>
            <person name="Zembek L."/>
            <person name="Zhong D."/>
            <person name="Zimmer A."/>
            <person name="Zwirko Z."/>
            <person name="Jaffe D.B."/>
            <person name="Alvarez P."/>
            <person name="Brockman W."/>
            <person name="Butler J."/>
            <person name="Chin C."/>
            <person name="Gnerre S."/>
            <person name="Grabherr M."/>
            <person name="Kleber M."/>
            <person name="Mauceli E."/>
            <person name="MacCallum I."/>
        </authorList>
    </citation>
    <scope>NUCLEOTIDE SEQUENCE [LARGE SCALE GENOMIC DNA]</scope>
    <source>
        <strain evidence="9">Tucson 14024-0371.13</strain>
    </source>
</reference>
<dbReference type="InParanoid" id="B3MT03"/>
<keyword evidence="2 6" id="KW-0732">Signal</keyword>
<dbReference type="KEGG" id="dan:6505909"/>
<dbReference type="Proteomes" id="UP000007801">
    <property type="component" value="Unassembled WGS sequence"/>
</dbReference>
<sequence length="261" mass="28459">MKLQRAWIFCHVVFISLVSLSLTEVIRDSKTCQEGFLEADPEDCGSYFQCLNEENLHLTCPEGTYFEDKNQVCVVDELKICPENAPRSCIEGLVEQDPDNCAGYLECVNGVIVKEKCPSGSYFNTVLSLCVMDENGVCANATSQCTDGAISADPDDCAGYLNCVSGRPESKKCPSGSYFEPVYKTCIIDSNGVCVQPPAICTEGEIKLDPNNCAGYLKCVDGEQIEELCPSGSYFDVKLLSCLVDTEGVCLIRSFKNLCAN</sequence>
<keyword evidence="1" id="KW-0147">Chitin-binding</keyword>
<dbReference type="InterPro" id="IPR051940">
    <property type="entry name" value="Chitin_bind-dev_reg"/>
</dbReference>
<dbReference type="Gene3D" id="2.170.140.10">
    <property type="entry name" value="Chitin binding domain"/>
    <property type="match status" value="4"/>
</dbReference>